<evidence type="ECO:0000256" key="3">
    <source>
        <dbReference type="ARBA" id="ARBA00022679"/>
    </source>
</evidence>
<dbReference type="Pfam" id="PF01129">
    <property type="entry name" value="ART"/>
    <property type="match status" value="1"/>
</dbReference>
<name>A0A816X8I8_9BILA</name>
<dbReference type="AlphaFoldDB" id="A0A816X8I8"/>
<dbReference type="EMBL" id="CAJNRF010012736">
    <property type="protein sequence ID" value="CAF2143880.1"/>
    <property type="molecule type" value="Genomic_DNA"/>
</dbReference>
<dbReference type="GO" id="GO:0016779">
    <property type="term" value="F:nucleotidyltransferase activity"/>
    <property type="evidence" value="ECO:0007669"/>
    <property type="project" value="UniProtKB-KW"/>
</dbReference>
<keyword evidence="6" id="KW-0521">NADP</keyword>
<feature type="domain" description="WWE" evidence="7">
    <location>
        <begin position="1"/>
        <end position="67"/>
    </location>
</feature>
<dbReference type="PROSITE" id="PS50918">
    <property type="entry name" value="WWE"/>
    <property type="match status" value="1"/>
</dbReference>
<evidence type="ECO:0000256" key="4">
    <source>
        <dbReference type="ARBA" id="ARBA00022695"/>
    </source>
</evidence>
<reference evidence="8" key="1">
    <citation type="submission" date="2021-02" db="EMBL/GenBank/DDBJ databases">
        <authorList>
            <person name="Nowell W R."/>
        </authorList>
    </citation>
    <scope>NUCLEOTIDE SEQUENCE</scope>
</reference>
<organism evidence="8 9">
    <name type="scientific">Rotaria magnacalcarata</name>
    <dbReference type="NCBI Taxonomy" id="392030"/>
    <lineage>
        <taxon>Eukaryota</taxon>
        <taxon>Metazoa</taxon>
        <taxon>Spiralia</taxon>
        <taxon>Gnathifera</taxon>
        <taxon>Rotifera</taxon>
        <taxon>Eurotatoria</taxon>
        <taxon>Bdelloidea</taxon>
        <taxon>Philodinida</taxon>
        <taxon>Philodinidae</taxon>
        <taxon>Rotaria</taxon>
    </lineage>
</organism>
<evidence type="ECO:0000313" key="9">
    <source>
        <dbReference type="Proteomes" id="UP000663856"/>
    </source>
</evidence>
<proteinExistence type="inferred from homology"/>
<gene>
    <name evidence="8" type="ORF">WKI299_LOCUS28904</name>
</gene>
<protein>
    <recommendedName>
        <fullName evidence="6">NAD(P)(+)--arginine ADP-ribosyltransferase</fullName>
        <ecNumber evidence="6">2.4.2.31</ecNumber>
    </recommendedName>
    <alternativeName>
        <fullName evidence="6">Mono(ADP-ribosyl)transferase</fullName>
    </alternativeName>
</protein>
<evidence type="ECO:0000256" key="2">
    <source>
        <dbReference type="ARBA" id="ARBA00022676"/>
    </source>
</evidence>
<dbReference type="EC" id="2.4.2.31" evidence="6"/>
<dbReference type="Pfam" id="PF02825">
    <property type="entry name" value="WWE"/>
    <property type="match status" value="1"/>
</dbReference>
<dbReference type="SUPFAM" id="SSF56399">
    <property type="entry name" value="ADP-ribosylation"/>
    <property type="match status" value="1"/>
</dbReference>
<dbReference type="InterPro" id="IPR037197">
    <property type="entry name" value="WWE_dom_sf"/>
</dbReference>
<dbReference type="InterPro" id="IPR004170">
    <property type="entry name" value="WWE_dom"/>
</dbReference>
<evidence type="ECO:0000259" key="7">
    <source>
        <dbReference type="PROSITE" id="PS50918"/>
    </source>
</evidence>
<evidence type="ECO:0000256" key="5">
    <source>
        <dbReference type="ARBA" id="ARBA00047597"/>
    </source>
</evidence>
<dbReference type="InterPro" id="IPR000768">
    <property type="entry name" value="ART"/>
</dbReference>
<sequence length="465" mass="54196">MWQSNPNPWSKSEPVEWSHYSDVENLIIEEVLANKQPKCMLDGYCIDFKHKVQFSNADANKQRPVKRVVRNREDNHLRQELFMFDPIAPLHSLGSTYGWVSPFIVEVRIDLGLRREQLPFKSTDLIPMLVEKAAQGIIEEGRHIGKAYEAEKLANMLRVQQDKGIEEVWKCCAYLYSLESFLYKKLNEIMRFIGSEGYEHVWRSKVRTLGPFCLLLWDDPINKQMKTNMKLYRGVNLTDEQLATYERMAKFPGICHSFQAFTWCSRNRKKAEEFGDTLFIMEVLFAFTADLSALSQYPNEEEELITPGICFSVQRIEFEKKTNKRLIYMKLRQRFSADGKYKTEEMSNPNAISDEYVDRRAHSNAYRNRFYRYYRCLRSFDSDYLDEARGVGHAYDYTDGAGAALAAYYDDIGDDHHDADHYLSDFLAGRGFLTRDSARGSDCCAYEGLTLTDAYDRDGNYLNKK</sequence>
<evidence type="ECO:0000313" key="8">
    <source>
        <dbReference type="EMBL" id="CAF2143880.1"/>
    </source>
</evidence>
<evidence type="ECO:0000256" key="1">
    <source>
        <dbReference type="ARBA" id="ARBA00009558"/>
    </source>
</evidence>
<dbReference type="Gene3D" id="3.30.720.50">
    <property type="match status" value="1"/>
</dbReference>
<keyword evidence="2 6" id="KW-0328">Glycosyltransferase</keyword>
<dbReference type="SUPFAM" id="SSF117839">
    <property type="entry name" value="WWE domain"/>
    <property type="match status" value="1"/>
</dbReference>
<dbReference type="GO" id="GO:0106274">
    <property type="term" value="F:NAD+-protein-arginine ADP-ribosyltransferase activity"/>
    <property type="evidence" value="ECO:0007669"/>
    <property type="project" value="UniProtKB-EC"/>
</dbReference>
<comment type="catalytic activity">
    <reaction evidence="5 6">
        <text>L-arginyl-[protein] + NAD(+) = N(omega)-(ADP-D-ribosyl)-L-arginyl-[protein] + nicotinamide + H(+)</text>
        <dbReference type="Rhea" id="RHEA:19149"/>
        <dbReference type="Rhea" id="RHEA-COMP:10532"/>
        <dbReference type="Rhea" id="RHEA-COMP:15087"/>
        <dbReference type="ChEBI" id="CHEBI:15378"/>
        <dbReference type="ChEBI" id="CHEBI:17154"/>
        <dbReference type="ChEBI" id="CHEBI:29965"/>
        <dbReference type="ChEBI" id="CHEBI:57540"/>
        <dbReference type="ChEBI" id="CHEBI:142554"/>
        <dbReference type="EC" id="2.4.2.31"/>
    </reaction>
</comment>
<keyword evidence="6" id="KW-0520">NAD</keyword>
<keyword evidence="3 6" id="KW-0808">Transferase</keyword>
<comment type="caution">
    <text evidence="8">The sequence shown here is derived from an EMBL/GenBank/DDBJ whole genome shotgun (WGS) entry which is preliminary data.</text>
</comment>
<keyword evidence="4" id="KW-0548">Nucleotidyltransferase</keyword>
<comment type="similarity">
    <text evidence="1 6">Belongs to the Arg-specific ADP-ribosyltransferase family.</text>
</comment>
<accession>A0A816X8I8</accession>
<dbReference type="Proteomes" id="UP000663856">
    <property type="component" value="Unassembled WGS sequence"/>
</dbReference>
<evidence type="ECO:0000256" key="6">
    <source>
        <dbReference type="RuleBase" id="RU361228"/>
    </source>
</evidence>
<dbReference type="Gene3D" id="3.90.176.10">
    <property type="entry name" value="Toxin ADP-ribosyltransferase, Chain A, domain 1"/>
    <property type="match status" value="1"/>
</dbReference>